<dbReference type="AlphaFoldDB" id="A0A921MZD8"/>
<name>A0A921MZD8_9FIRM</name>
<evidence type="ECO:0000313" key="1">
    <source>
        <dbReference type="EMBL" id="HJG95540.1"/>
    </source>
</evidence>
<comment type="caution">
    <text evidence="1">The sequence shown here is derived from an EMBL/GenBank/DDBJ whole genome shotgun (WGS) entry which is preliminary data.</text>
</comment>
<sequence>MKKKVKIKVVDAICGAGKTSYAIQEMNFPFGRRYIYVTPYLKEIERVIEATNKDFKEPTNKNSEGSKLEGLRKLVSKGENIVCTHELFKLCDNELLDLIDDMNYTLMLDEVLNVINRINITKDDIDMLCATNRIKKNKENGSITWIDDSYKGKFESLKHLAKNDNLFLFNNTFMFWTLHNKAFEVFKEIYIFTYLFDGQIQRYYYDLHGFEYEKYSVVHNGKEYKLVPYDNRLDNREKIAERLNIYEDKGKSKFNSNFCKKPTKNMFSTRWLNGCDKGTIDRINKNIYSYFRGMNATTKNSFWTTIKDVAPKLKNKKATYYKTDKKSNFVSVNIRATNEYKDCTSCAYIYNRYMNPVEKAFFEFHNVKVDEDTLACSDLIQFLFRGIIRDANSNEKLNVYIPSIRMRKLLYDYLNYKI</sequence>
<gene>
    <name evidence="1" type="ORF">K8V90_00345</name>
</gene>
<dbReference type="EMBL" id="DYUB01000014">
    <property type="protein sequence ID" value="HJG95540.1"/>
    <property type="molecule type" value="Genomic_DNA"/>
</dbReference>
<proteinExistence type="predicted"/>
<reference evidence="1" key="1">
    <citation type="journal article" date="2021" name="PeerJ">
        <title>Extensive microbial diversity within the chicken gut microbiome revealed by metagenomics and culture.</title>
        <authorList>
            <person name="Gilroy R."/>
            <person name="Ravi A."/>
            <person name="Getino M."/>
            <person name="Pursley I."/>
            <person name="Horton D.L."/>
            <person name="Alikhan N.F."/>
            <person name="Baker D."/>
            <person name="Gharbi K."/>
            <person name="Hall N."/>
            <person name="Watson M."/>
            <person name="Adriaenssens E.M."/>
            <person name="Foster-Nyarko E."/>
            <person name="Jarju S."/>
            <person name="Secka A."/>
            <person name="Antonio M."/>
            <person name="Oren A."/>
            <person name="Chaudhuri R.R."/>
            <person name="La Ragione R."/>
            <person name="Hildebrand F."/>
            <person name="Pallen M.J."/>
        </authorList>
    </citation>
    <scope>NUCLEOTIDE SEQUENCE</scope>
    <source>
        <strain evidence="1">1277</strain>
    </source>
</reference>
<accession>A0A921MZD8</accession>
<reference evidence="1" key="2">
    <citation type="submission" date="2021-09" db="EMBL/GenBank/DDBJ databases">
        <authorList>
            <person name="Gilroy R."/>
        </authorList>
    </citation>
    <scope>NUCLEOTIDE SEQUENCE</scope>
    <source>
        <strain evidence="1">1277</strain>
    </source>
</reference>
<protein>
    <submittedName>
        <fullName evidence="1">Uncharacterized protein</fullName>
    </submittedName>
</protein>
<evidence type="ECO:0000313" key="2">
    <source>
        <dbReference type="Proteomes" id="UP000776700"/>
    </source>
</evidence>
<organism evidence="1 2">
    <name type="scientific">Romboutsia timonensis</name>
    <dbReference type="NCBI Taxonomy" id="1776391"/>
    <lineage>
        <taxon>Bacteria</taxon>
        <taxon>Bacillati</taxon>
        <taxon>Bacillota</taxon>
        <taxon>Clostridia</taxon>
        <taxon>Peptostreptococcales</taxon>
        <taxon>Peptostreptococcaceae</taxon>
        <taxon>Romboutsia</taxon>
    </lineage>
</organism>
<dbReference type="Proteomes" id="UP000776700">
    <property type="component" value="Unassembled WGS sequence"/>
</dbReference>